<dbReference type="SMART" id="SM00222">
    <property type="entry name" value="Sec7"/>
    <property type="match status" value="1"/>
</dbReference>
<sequence>MMHSGQQNVKTMDPNIWIPHVRKMRNIKRTLMVGMDHFYWDPRKGLKFLQAMHLFPVKLWPSLCSRNLLELSEFQGMNLDTALRVFLGTFVLPGESQKMQRVLEAFAERYYELSPQIQILASKDVALGLSQNCCYSVIPYQTAGRDDNKARMASTIVFTAANRYGEYICSGWKNILDCVLSFLKLDLFGQCVNLDMGMLTVEQEAATKVSQAIGEMWLRLVQGMRKVCLNHREEVKNDAILMLQRTMAGMDGIQLPNALWFQCFDLAIFTLLDDLLDLESSLKSYRRNGRSTCPSRKTNDKSIINSTCRICSHPFIYCG</sequence>
<dbReference type="STRING" id="3988.B9SVJ4"/>
<dbReference type="Pfam" id="PF01369">
    <property type="entry name" value="Sec7"/>
    <property type="match status" value="1"/>
</dbReference>
<dbReference type="InterPro" id="IPR000904">
    <property type="entry name" value="Sec7_dom"/>
</dbReference>
<dbReference type="GO" id="GO:0016020">
    <property type="term" value="C:membrane"/>
    <property type="evidence" value="ECO:0007669"/>
    <property type="project" value="UniProtKB-SubCell"/>
</dbReference>
<dbReference type="InParanoid" id="B9SVJ4"/>
<keyword evidence="5" id="KW-1185">Reference proteome</keyword>
<dbReference type="InterPro" id="IPR023394">
    <property type="entry name" value="Sec7_C_sf"/>
</dbReference>
<evidence type="ECO:0000256" key="2">
    <source>
        <dbReference type="ARBA" id="ARBA00004514"/>
    </source>
</evidence>
<dbReference type="GO" id="GO:0005085">
    <property type="term" value="F:guanyl-nucleotide exchange factor activity"/>
    <property type="evidence" value="ECO:0007669"/>
    <property type="project" value="InterPro"/>
</dbReference>
<evidence type="ECO:0000259" key="3">
    <source>
        <dbReference type="PROSITE" id="PS50190"/>
    </source>
</evidence>
<accession>B9SVJ4</accession>
<dbReference type="PANTHER" id="PTHR10663:SF353">
    <property type="entry name" value="ARF GUANINE-NUCLEOTIDE EXCHANGE FACTOR GNL1"/>
    <property type="match status" value="1"/>
</dbReference>
<dbReference type="PROSITE" id="PS50190">
    <property type="entry name" value="SEC7"/>
    <property type="match status" value="1"/>
</dbReference>
<protein>
    <submittedName>
        <fullName evidence="4">Pattern formation protein, putative</fullName>
    </submittedName>
</protein>
<dbReference type="SUPFAM" id="SSF48425">
    <property type="entry name" value="Sec7 domain"/>
    <property type="match status" value="1"/>
</dbReference>
<organism evidence="4 5">
    <name type="scientific">Ricinus communis</name>
    <name type="common">Castor bean</name>
    <dbReference type="NCBI Taxonomy" id="3988"/>
    <lineage>
        <taxon>Eukaryota</taxon>
        <taxon>Viridiplantae</taxon>
        <taxon>Streptophyta</taxon>
        <taxon>Embryophyta</taxon>
        <taxon>Tracheophyta</taxon>
        <taxon>Spermatophyta</taxon>
        <taxon>Magnoliopsida</taxon>
        <taxon>eudicotyledons</taxon>
        <taxon>Gunneridae</taxon>
        <taxon>Pentapetalae</taxon>
        <taxon>rosids</taxon>
        <taxon>fabids</taxon>
        <taxon>Malpighiales</taxon>
        <taxon>Euphorbiaceae</taxon>
        <taxon>Acalyphoideae</taxon>
        <taxon>Acalypheae</taxon>
        <taxon>Ricinus</taxon>
    </lineage>
</organism>
<feature type="domain" description="SEC7" evidence="3">
    <location>
        <begin position="68"/>
        <end position="216"/>
    </location>
</feature>
<dbReference type="PANTHER" id="PTHR10663">
    <property type="entry name" value="GUANYL-NUCLEOTIDE EXCHANGE FACTOR"/>
    <property type="match status" value="1"/>
</dbReference>
<dbReference type="Proteomes" id="UP000008311">
    <property type="component" value="Unassembled WGS sequence"/>
</dbReference>
<dbReference type="GO" id="GO:0032012">
    <property type="term" value="P:regulation of ARF protein signal transduction"/>
    <property type="evidence" value="ECO:0007669"/>
    <property type="project" value="InterPro"/>
</dbReference>
<comment type="subcellular location">
    <subcellularLocation>
        <location evidence="2">Cytoplasm</location>
        <location evidence="2">Cytosol</location>
    </subcellularLocation>
    <subcellularLocation>
        <location evidence="1">Membrane</location>
        <topology evidence="1">Peripheral membrane protein</topology>
        <orientation evidence="1">Cytoplasmic side</orientation>
    </subcellularLocation>
</comment>
<evidence type="ECO:0000256" key="1">
    <source>
        <dbReference type="ARBA" id="ARBA00004287"/>
    </source>
</evidence>
<name>B9SVJ4_RICCO</name>
<dbReference type="eggNOG" id="KOG0928">
    <property type="taxonomic scope" value="Eukaryota"/>
</dbReference>
<dbReference type="InterPro" id="IPR035999">
    <property type="entry name" value="Sec7_dom_sf"/>
</dbReference>
<dbReference type="Gene3D" id="1.10.1000.11">
    <property type="entry name" value="Arf Nucleotide-binding Site Opener,domain 2"/>
    <property type="match status" value="1"/>
</dbReference>
<evidence type="ECO:0000313" key="5">
    <source>
        <dbReference type="Proteomes" id="UP000008311"/>
    </source>
</evidence>
<evidence type="ECO:0000313" key="4">
    <source>
        <dbReference type="EMBL" id="EEF32375.1"/>
    </source>
</evidence>
<proteinExistence type="predicted"/>
<dbReference type="GO" id="GO:0005829">
    <property type="term" value="C:cytosol"/>
    <property type="evidence" value="ECO:0007669"/>
    <property type="project" value="UniProtKB-SubCell"/>
</dbReference>
<reference evidence="5" key="1">
    <citation type="journal article" date="2010" name="Nat. Biotechnol.">
        <title>Draft genome sequence of the oilseed species Ricinus communis.</title>
        <authorList>
            <person name="Chan A.P."/>
            <person name="Crabtree J."/>
            <person name="Zhao Q."/>
            <person name="Lorenzi H."/>
            <person name="Orvis J."/>
            <person name="Puiu D."/>
            <person name="Melake-Berhan A."/>
            <person name="Jones K.M."/>
            <person name="Redman J."/>
            <person name="Chen G."/>
            <person name="Cahoon E.B."/>
            <person name="Gedil M."/>
            <person name="Stanke M."/>
            <person name="Haas B.J."/>
            <person name="Wortman J.R."/>
            <person name="Fraser-Liggett C.M."/>
            <person name="Ravel J."/>
            <person name="Rabinowicz P.D."/>
        </authorList>
    </citation>
    <scope>NUCLEOTIDE SEQUENCE [LARGE SCALE GENOMIC DNA]</scope>
    <source>
        <strain evidence="5">cv. Hale</strain>
    </source>
</reference>
<gene>
    <name evidence="4" type="ORF">RCOM_0537960</name>
</gene>
<dbReference type="EMBL" id="EQ974169">
    <property type="protein sequence ID" value="EEF32375.1"/>
    <property type="molecule type" value="Genomic_DNA"/>
</dbReference>
<dbReference type="AlphaFoldDB" id="B9SVJ4"/>